<reference evidence="2" key="1">
    <citation type="submission" date="2013-05" db="EMBL/GenBank/DDBJ databases">
        <title>Genome assembly of Cystobacter fuscus DSM 2262.</title>
        <authorList>
            <person name="Sharma G."/>
            <person name="Khatri I."/>
            <person name="Kaur C."/>
            <person name="Mayilraj S."/>
            <person name="Subramanian S."/>
        </authorList>
    </citation>
    <scope>NUCLEOTIDE SEQUENCE [LARGE SCALE GENOMIC DNA]</scope>
    <source>
        <strain evidence="2">DSM 2262</strain>
    </source>
</reference>
<dbReference type="Gene3D" id="3.40.630.30">
    <property type="match status" value="1"/>
</dbReference>
<comment type="caution">
    <text evidence="2">The sequence shown here is derived from an EMBL/GenBank/DDBJ whole genome shotgun (WGS) entry which is preliminary data.</text>
</comment>
<keyword evidence="3" id="KW-1185">Reference proteome</keyword>
<dbReference type="AlphaFoldDB" id="S9QKK8"/>
<sequence>MARARECERGFSPEGRACQLVPMLLTAPLTTSRLLLREFEEEDWRATHPYESDPEVMRYQFHDVRTPEESRDYIRRVRALALETPRRVYDLAVVTREGGRLIGRCGMRITDAEQREGTLWYILHRSEWGRGYITEAAGALLDFAFGPLGLHRMFGDCDPRNPGSFRVMEKLGMRREAHFRENAFIKGEWCDSLIYAVLDHEWRARAAARVGG</sequence>
<protein>
    <submittedName>
        <fullName evidence="2">GCN5-related N-acetyltransferase</fullName>
    </submittedName>
</protein>
<organism evidence="2 3">
    <name type="scientific">Cystobacter fuscus (strain ATCC 25194 / DSM 2262 / NBRC 100088 / M29)</name>
    <dbReference type="NCBI Taxonomy" id="1242864"/>
    <lineage>
        <taxon>Bacteria</taxon>
        <taxon>Pseudomonadati</taxon>
        <taxon>Myxococcota</taxon>
        <taxon>Myxococcia</taxon>
        <taxon>Myxococcales</taxon>
        <taxon>Cystobacterineae</taxon>
        <taxon>Archangiaceae</taxon>
        <taxon>Cystobacter</taxon>
    </lineage>
</organism>
<dbReference type="PROSITE" id="PS51186">
    <property type="entry name" value="GNAT"/>
    <property type="match status" value="1"/>
</dbReference>
<dbReference type="SUPFAM" id="SSF55729">
    <property type="entry name" value="Acyl-CoA N-acyltransferases (Nat)"/>
    <property type="match status" value="1"/>
</dbReference>
<proteinExistence type="predicted"/>
<dbReference type="Pfam" id="PF13302">
    <property type="entry name" value="Acetyltransf_3"/>
    <property type="match status" value="1"/>
</dbReference>
<dbReference type="PANTHER" id="PTHR43792">
    <property type="entry name" value="GNAT FAMILY, PUTATIVE (AFU_ORTHOLOGUE AFUA_3G00765)-RELATED-RELATED"/>
    <property type="match status" value="1"/>
</dbReference>
<evidence type="ECO:0000259" key="1">
    <source>
        <dbReference type="PROSITE" id="PS51186"/>
    </source>
</evidence>
<name>S9QKK8_CYSF2</name>
<dbReference type="InterPro" id="IPR000182">
    <property type="entry name" value="GNAT_dom"/>
</dbReference>
<gene>
    <name evidence="2" type="ORF">D187_010438</name>
</gene>
<evidence type="ECO:0000313" key="2">
    <source>
        <dbReference type="EMBL" id="EPX61819.1"/>
    </source>
</evidence>
<dbReference type="InterPro" id="IPR016181">
    <property type="entry name" value="Acyl_CoA_acyltransferase"/>
</dbReference>
<evidence type="ECO:0000313" key="3">
    <source>
        <dbReference type="Proteomes" id="UP000011682"/>
    </source>
</evidence>
<dbReference type="InterPro" id="IPR051531">
    <property type="entry name" value="N-acetyltransferase"/>
</dbReference>
<dbReference type="EMBL" id="ANAH02000009">
    <property type="protein sequence ID" value="EPX61819.1"/>
    <property type="molecule type" value="Genomic_DNA"/>
</dbReference>
<accession>S9QKK8</accession>
<dbReference type="GO" id="GO:0016747">
    <property type="term" value="F:acyltransferase activity, transferring groups other than amino-acyl groups"/>
    <property type="evidence" value="ECO:0007669"/>
    <property type="project" value="InterPro"/>
</dbReference>
<dbReference type="eggNOG" id="COG1670">
    <property type="taxonomic scope" value="Bacteria"/>
</dbReference>
<dbReference type="Proteomes" id="UP000011682">
    <property type="component" value="Unassembled WGS sequence"/>
</dbReference>
<feature type="domain" description="N-acetyltransferase" evidence="1">
    <location>
        <begin position="34"/>
        <end position="201"/>
    </location>
</feature>